<gene>
    <name evidence="3" type="primary">rlpA</name>
    <name evidence="7" type="ORF">ACFFNX_07740</name>
</gene>
<dbReference type="SUPFAM" id="SSF50685">
    <property type="entry name" value="Barwin-like endoglucanases"/>
    <property type="match status" value="1"/>
</dbReference>
<evidence type="ECO:0000256" key="4">
    <source>
        <dbReference type="RuleBase" id="RU003495"/>
    </source>
</evidence>
<sequence>MGRSGRHRQTETPKRLRTALIAAAGLTAVALAAITVAVAGVDSSSAQMKARAAAADPPRPLDRASRDQDRTPIATPTPEPSDTPTPAPVAKKKRHTTKILAHGACEASYYGTSGGRTASGEALDPDGLTAAHRSLPIGSKVRVTNRNNDRSVVVRINDRGPFVAGRCLDLSTGAMQAVGGLASGVIPVKYEVLAKV</sequence>
<dbReference type="EC" id="4.2.2.-" evidence="3"/>
<evidence type="ECO:0000256" key="3">
    <source>
        <dbReference type="HAMAP-Rule" id="MF_02071"/>
    </source>
</evidence>
<feature type="compositionally biased region" description="Pro residues" evidence="5">
    <location>
        <begin position="75"/>
        <end position="87"/>
    </location>
</feature>
<dbReference type="CDD" id="cd22268">
    <property type="entry name" value="DPBB_RlpA-like"/>
    <property type="match status" value="1"/>
</dbReference>
<comment type="function">
    <text evidence="3">Lytic transglycosylase with a strong preference for naked glycan strands that lack stem peptides.</text>
</comment>
<dbReference type="InterPro" id="IPR036908">
    <property type="entry name" value="RlpA-like_sf"/>
</dbReference>
<feature type="domain" description="RlpA-like protein double-psi beta-barrel" evidence="6">
    <location>
        <begin position="105"/>
        <end position="190"/>
    </location>
</feature>
<keyword evidence="8" id="KW-1185">Reference proteome</keyword>
<evidence type="ECO:0000313" key="7">
    <source>
        <dbReference type="EMBL" id="MFB9832078.1"/>
    </source>
</evidence>
<dbReference type="RefSeq" id="WP_378197439.1">
    <property type="nucleotide sequence ID" value="NZ_JBHLZP010000037.1"/>
</dbReference>
<keyword evidence="2 3" id="KW-0961">Cell wall biogenesis/degradation</keyword>
<dbReference type="PANTHER" id="PTHR34183">
    <property type="entry name" value="ENDOLYTIC PEPTIDOGLYCAN TRANSGLYCOSYLASE RLPA"/>
    <property type="match status" value="1"/>
</dbReference>
<evidence type="ECO:0000256" key="5">
    <source>
        <dbReference type="SAM" id="MobiDB-lite"/>
    </source>
</evidence>
<dbReference type="InterPro" id="IPR009009">
    <property type="entry name" value="RlpA-like_DPBB"/>
</dbReference>
<dbReference type="InterPro" id="IPR012997">
    <property type="entry name" value="RplA"/>
</dbReference>
<dbReference type="PANTHER" id="PTHR34183:SF8">
    <property type="entry name" value="ENDOLYTIC PEPTIDOGLYCAN TRANSGLYCOSYLASE RLPA-RELATED"/>
    <property type="match status" value="1"/>
</dbReference>
<dbReference type="EMBL" id="JBHLZP010000037">
    <property type="protein sequence ID" value="MFB9832078.1"/>
    <property type="molecule type" value="Genomic_DNA"/>
</dbReference>
<accession>A0ABV5YAP7</accession>
<evidence type="ECO:0000313" key="8">
    <source>
        <dbReference type="Proteomes" id="UP001589627"/>
    </source>
</evidence>
<organism evidence="7 8">
    <name type="scientific">Actinoallomurus acaciae</name>
    <dbReference type="NCBI Taxonomy" id="502577"/>
    <lineage>
        <taxon>Bacteria</taxon>
        <taxon>Bacillati</taxon>
        <taxon>Actinomycetota</taxon>
        <taxon>Actinomycetes</taxon>
        <taxon>Streptosporangiales</taxon>
        <taxon>Thermomonosporaceae</taxon>
        <taxon>Actinoallomurus</taxon>
    </lineage>
</organism>
<dbReference type="Pfam" id="PF03330">
    <property type="entry name" value="DPBB_1"/>
    <property type="match status" value="1"/>
</dbReference>
<evidence type="ECO:0000259" key="6">
    <source>
        <dbReference type="Pfam" id="PF03330"/>
    </source>
</evidence>
<feature type="compositionally biased region" description="Basic and acidic residues" evidence="5">
    <location>
        <begin position="59"/>
        <end position="70"/>
    </location>
</feature>
<evidence type="ECO:0000256" key="1">
    <source>
        <dbReference type="ARBA" id="ARBA00023239"/>
    </source>
</evidence>
<feature type="region of interest" description="Disordered" evidence="5">
    <location>
        <begin position="42"/>
        <end position="96"/>
    </location>
</feature>
<dbReference type="HAMAP" id="MF_02071">
    <property type="entry name" value="RlpA"/>
    <property type="match status" value="1"/>
</dbReference>
<dbReference type="Proteomes" id="UP001589627">
    <property type="component" value="Unassembled WGS sequence"/>
</dbReference>
<proteinExistence type="inferred from homology"/>
<comment type="similarity">
    <text evidence="3 4">Belongs to the RlpA family.</text>
</comment>
<dbReference type="NCBIfam" id="TIGR00413">
    <property type="entry name" value="rlpA"/>
    <property type="match status" value="1"/>
</dbReference>
<name>A0ABV5YAP7_9ACTN</name>
<protein>
    <recommendedName>
        <fullName evidence="3">Probable endolytic peptidoglycan transglycosylase RlpA</fullName>
        <ecNumber evidence="3">4.2.2.-</ecNumber>
    </recommendedName>
</protein>
<keyword evidence="1 3" id="KW-0456">Lyase</keyword>
<comment type="caution">
    <text evidence="7">The sequence shown here is derived from an EMBL/GenBank/DDBJ whole genome shotgun (WGS) entry which is preliminary data.</text>
</comment>
<evidence type="ECO:0000256" key="2">
    <source>
        <dbReference type="ARBA" id="ARBA00023316"/>
    </source>
</evidence>
<dbReference type="InterPro" id="IPR034718">
    <property type="entry name" value="RlpA"/>
</dbReference>
<reference evidence="7 8" key="1">
    <citation type="submission" date="2024-09" db="EMBL/GenBank/DDBJ databases">
        <authorList>
            <person name="Sun Q."/>
            <person name="Mori K."/>
        </authorList>
    </citation>
    <scope>NUCLEOTIDE SEQUENCE [LARGE SCALE GENOMIC DNA]</scope>
    <source>
        <strain evidence="7 8">TBRC 0563</strain>
    </source>
</reference>
<dbReference type="Gene3D" id="2.40.40.10">
    <property type="entry name" value="RlpA-like domain"/>
    <property type="match status" value="1"/>
</dbReference>